<evidence type="ECO:0000313" key="15">
    <source>
        <dbReference type="EMBL" id="SKC77019.1"/>
    </source>
</evidence>
<keyword evidence="6 10" id="KW-0133">Cell shape</keyword>
<dbReference type="Pfam" id="PF02875">
    <property type="entry name" value="Mur_ligase_C"/>
    <property type="match status" value="1"/>
</dbReference>
<evidence type="ECO:0000256" key="6">
    <source>
        <dbReference type="ARBA" id="ARBA00022960"/>
    </source>
</evidence>
<dbReference type="EMBL" id="FUZU01000002">
    <property type="protein sequence ID" value="SKC77019.1"/>
    <property type="molecule type" value="Genomic_DNA"/>
</dbReference>
<evidence type="ECO:0000256" key="7">
    <source>
        <dbReference type="ARBA" id="ARBA00022984"/>
    </source>
</evidence>
<keyword evidence="2 10" id="KW-0436">Ligase</keyword>
<dbReference type="GO" id="GO:0008766">
    <property type="term" value="F:UDP-N-acetylmuramoylalanyl-D-glutamyl-2,6-diaminopimelate-D-alanyl-D-alanine ligase activity"/>
    <property type="evidence" value="ECO:0007669"/>
    <property type="project" value="RHEA"/>
</dbReference>
<evidence type="ECO:0000256" key="9">
    <source>
        <dbReference type="ARBA" id="ARBA00023316"/>
    </source>
</evidence>
<evidence type="ECO:0000256" key="2">
    <source>
        <dbReference type="ARBA" id="ARBA00022598"/>
    </source>
</evidence>
<organism evidence="15 16">
    <name type="scientific">Ohtaekwangia koreensis</name>
    <dbReference type="NCBI Taxonomy" id="688867"/>
    <lineage>
        <taxon>Bacteria</taxon>
        <taxon>Pseudomonadati</taxon>
        <taxon>Bacteroidota</taxon>
        <taxon>Cytophagia</taxon>
        <taxon>Cytophagales</taxon>
        <taxon>Fulvivirgaceae</taxon>
        <taxon>Ohtaekwangia</taxon>
    </lineage>
</organism>
<comment type="subcellular location">
    <subcellularLocation>
        <location evidence="10 11">Cytoplasm</location>
    </subcellularLocation>
</comment>
<dbReference type="RefSeq" id="WP_317043558.1">
    <property type="nucleotide sequence ID" value="NZ_FUZU01000002.1"/>
</dbReference>
<evidence type="ECO:0000313" key="16">
    <source>
        <dbReference type="Proteomes" id="UP000190961"/>
    </source>
</evidence>
<evidence type="ECO:0000256" key="1">
    <source>
        <dbReference type="ARBA" id="ARBA00022490"/>
    </source>
</evidence>
<dbReference type="InterPro" id="IPR051046">
    <property type="entry name" value="MurCDEF_CellWall_CoF430Synth"/>
</dbReference>
<comment type="pathway">
    <text evidence="10 11">Cell wall biogenesis; peptidoglycan biosynthesis.</text>
</comment>
<evidence type="ECO:0000256" key="5">
    <source>
        <dbReference type="ARBA" id="ARBA00022840"/>
    </source>
</evidence>
<dbReference type="GO" id="GO:0005524">
    <property type="term" value="F:ATP binding"/>
    <property type="evidence" value="ECO:0007669"/>
    <property type="project" value="UniProtKB-UniRule"/>
</dbReference>
<evidence type="ECO:0000259" key="14">
    <source>
        <dbReference type="Pfam" id="PF08245"/>
    </source>
</evidence>
<dbReference type="PANTHER" id="PTHR43024:SF1">
    <property type="entry name" value="UDP-N-ACETYLMURAMOYL-TRIPEPTIDE--D-ALANYL-D-ALANINE LIGASE"/>
    <property type="match status" value="1"/>
</dbReference>
<evidence type="ECO:0000259" key="12">
    <source>
        <dbReference type="Pfam" id="PF01225"/>
    </source>
</evidence>
<feature type="domain" description="Mur ligase N-terminal catalytic" evidence="12">
    <location>
        <begin position="17"/>
        <end position="85"/>
    </location>
</feature>
<comment type="function">
    <text evidence="10 11">Involved in cell wall formation. Catalyzes the final step in the synthesis of UDP-N-acetylmuramoyl-pentapeptide, the precursor of murein.</text>
</comment>
<comment type="similarity">
    <text evidence="10">Belongs to the MurCDEF family. MurF subfamily.</text>
</comment>
<feature type="domain" description="Mur ligase central" evidence="14">
    <location>
        <begin position="97"/>
        <end position="276"/>
    </location>
</feature>
<dbReference type="InterPro" id="IPR036565">
    <property type="entry name" value="Mur-like_cat_sf"/>
</dbReference>
<keyword evidence="7 10" id="KW-0573">Peptidoglycan synthesis</keyword>
<dbReference type="Gene3D" id="3.90.190.20">
    <property type="entry name" value="Mur ligase, C-terminal domain"/>
    <property type="match status" value="1"/>
</dbReference>
<sequence length="428" mass="46979">MMSIADLYSKFLISGKVSTDTRQITPGSIFFALKGDRFNANEFAAQALEKGASFAVIDDSAYRVDDRCIVVENVLETLQKLARHHRDQLKIPVVGLTGSNGKTTSKELVSVVLSKKYKTYATKGNLNNHIGVPLTILSIDASYEMAVVEMGANHLGEIALLCSIANPTHGFITNIGKAHIGTFGGYENIIRAKSELFQHLIATNGTVFINSQNPILANMAKRFASPILYPAKGDYYHCELIGADPFVKLKAENNEEITTNLIGTYNFENMAAALCIGKFFNVEGTQANQAIAEYIPSNMRSQIVKKGTNTIILDAYNANPSSMQAAIENIAAMKTARKVVILGDMFELEEEAEKEHRSLGKLIREKGLKEVYFCGNLIKTALEEIPQAKHFTTKDALMEQLKKDNLSDATILVKASRGIGLETIVEVF</sequence>
<protein>
    <recommendedName>
        <fullName evidence="10 11">UDP-N-acetylmuramoyl-tripeptide--D-alanyl-D-alanine ligase</fullName>
        <ecNumber evidence="10 11">6.3.2.10</ecNumber>
    </recommendedName>
    <alternativeName>
        <fullName evidence="10">D-alanyl-D-alanine-adding enzyme</fullName>
    </alternativeName>
</protein>
<dbReference type="InterPro" id="IPR005863">
    <property type="entry name" value="UDP-N-AcMur_synth"/>
</dbReference>
<dbReference type="STRING" id="688867.SAMN05660236_3501"/>
<keyword evidence="1 10" id="KW-0963">Cytoplasm</keyword>
<evidence type="ECO:0000256" key="8">
    <source>
        <dbReference type="ARBA" id="ARBA00023306"/>
    </source>
</evidence>
<keyword evidence="4 10" id="KW-0547">Nucleotide-binding</keyword>
<keyword evidence="16" id="KW-1185">Reference proteome</keyword>
<comment type="catalytic activity">
    <reaction evidence="10 11">
        <text>D-alanyl-D-alanine + UDP-N-acetyl-alpha-D-muramoyl-L-alanyl-gamma-D-glutamyl-meso-2,6-diaminopimelate + ATP = UDP-N-acetyl-alpha-D-muramoyl-L-alanyl-gamma-D-glutamyl-meso-2,6-diaminopimeloyl-D-alanyl-D-alanine + ADP + phosphate + H(+)</text>
        <dbReference type="Rhea" id="RHEA:28374"/>
        <dbReference type="ChEBI" id="CHEBI:15378"/>
        <dbReference type="ChEBI" id="CHEBI:30616"/>
        <dbReference type="ChEBI" id="CHEBI:43474"/>
        <dbReference type="ChEBI" id="CHEBI:57822"/>
        <dbReference type="ChEBI" id="CHEBI:61386"/>
        <dbReference type="ChEBI" id="CHEBI:83905"/>
        <dbReference type="ChEBI" id="CHEBI:456216"/>
        <dbReference type="EC" id="6.3.2.10"/>
    </reaction>
</comment>
<dbReference type="GO" id="GO:0047480">
    <property type="term" value="F:UDP-N-acetylmuramoyl-tripeptide-D-alanyl-D-alanine ligase activity"/>
    <property type="evidence" value="ECO:0007669"/>
    <property type="project" value="UniProtKB-UniRule"/>
</dbReference>
<dbReference type="Gene3D" id="3.40.1390.10">
    <property type="entry name" value="MurE/MurF, N-terminal domain"/>
    <property type="match status" value="1"/>
</dbReference>
<dbReference type="InterPro" id="IPR013221">
    <property type="entry name" value="Mur_ligase_cen"/>
</dbReference>
<dbReference type="HAMAP" id="MF_02019">
    <property type="entry name" value="MurF"/>
    <property type="match status" value="1"/>
</dbReference>
<dbReference type="GO" id="GO:0051301">
    <property type="term" value="P:cell division"/>
    <property type="evidence" value="ECO:0007669"/>
    <property type="project" value="UniProtKB-KW"/>
</dbReference>
<feature type="binding site" evidence="10">
    <location>
        <begin position="98"/>
        <end position="104"/>
    </location>
    <ligand>
        <name>ATP</name>
        <dbReference type="ChEBI" id="CHEBI:30616"/>
    </ligand>
</feature>
<evidence type="ECO:0000259" key="13">
    <source>
        <dbReference type="Pfam" id="PF02875"/>
    </source>
</evidence>
<accession>A0A1T5LNB3</accession>
<dbReference type="GO" id="GO:0005737">
    <property type="term" value="C:cytoplasm"/>
    <property type="evidence" value="ECO:0007669"/>
    <property type="project" value="UniProtKB-SubCell"/>
</dbReference>
<dbReference type="Proteomes" id="UP000190961">
    <property type="component" value="Unassembled WGS sequence"/>
</dbReference>
<evidence type="ECO:0000256" key="11">
    <source>
        <dbReference type="RuleBase" id="RU004136"/>
    </source>
</evidence>
<dbReference type="InterPro" id="IPR035911">
    <property type="entry name" value="MurE/MurF_N"/>
</dbReference>
<proteinExistence type="inferred from homology"/>
<dbReference type="Gene3D" id="3.40.1190.10">
    <property type="entry name" value="Mur-like, catalytic domain"/>
    <property type="match status" value="1"/>
</dbReference>
<dbReference type="GO" id="GO:0071555">
    <property type="term" value="P:cell wall organization"/>
    <property type="evidence" value="ECO:0007669"/>
    <property type="project" value="UniProtKB-KW"/>
</dbReference>
<dbReference type="SUPFAM" id="SSF53623">
    <property type="entry name" value="MurD-like peptide ligases, catalytic domain"/>
    <property type="match status" value="1"/>
</dbReference>
<evidence type="ECO:0000256" key="10">
    <source>
        <dbReference type="HAMAP-Rule" id="MF_02019"/>
    </source>
</evidence>
<name>A0A1T5LNB3_9BACT</name>
<keyword evidence="8 10" id="KW-0131">Cell cycle</keyword>
<dbReference type="GO" id="GO:0008360">
    <property type="term" value="P:regulation of cell shape"/>
    <property type="evidence" value="ECO:0007669"/>
    <property type="project" value="UniProtKB-KW"/>
</dbReference>
<dbReference type="NCBIfam" id="TIGR01143">
    <property type="entry name" value="murF"/>
    <property type="match status" value="1"/>
</dbReference>
<dbReference type="SUPFAM" id="SSF53244">
    <property type="entry name" value="MurD-like peptide ligases, peptide-binding domain"/>
    <property type="match status" value="1"/>
</dbReference>
<evidence type="ECO:0000256" key="3">
    <source>
        <dbReference type="ARBA" id="ARBA00022618"/>
    </source>
</evidence>
<dbReference type="AlphaFoldDB" id="A0A1T5LNB3"/>
<dbReference type="PANTHER" id="PTHR43024">
    <property type="entry name" value="UDP-N-ACETYLMURAMOYL-TRIPEPTIDE--D-ALANYL-D-ALANINE LIGASE"/>
    <property type="match status" value="1"/>
</dbReference>
<dbReference type="UniPathway" id="UPA00219"/>
<dbReference type="Pfam" id="PF08245">
    <property type="entry name" value="Mur_ligase_M"/>
    <property type="match status" value="1"/>
</dbReference>
<keyword evidence="3 10" id="KW-0132">Cell division</keyword>
<dbReference type="GO" id="GO:0009252">
    <property type="term" value="P:peptidoglycan biosynthetic process"/>
    <property type="evidence" value="ECO:0007669"/>
    <property type="project" value="UniProtKB-UniRule"/>
</dbReference>
<keyword evidence="9 10" id="KW-0961">Cell wall biogenesis/degradation</keyword>
<dbReference type="SUPFAM" id="SSF63418">
    <property type="entry name" value="MurE/MurF N-terminal domain"/>
    <property type="match status" value="1"/>
</dbReference>
<dbReference type="InterPro" id="IPR000713">
    <property type="entry name" value="Mur_ligase_N"/>
</dbReference>
<dbReference type="InterPro" id="IPR036615">
    <property type="entry name" value="Mur_ligase_C_dom_sf"/>
</dbReference>
<dbReference type="Pfam" id="PF01225">
    <property type="entry name" value="Mur_ligase"/>
    <property type="match status" value="1"/>
</dbReference>
<feature type="domain" description="Mur ligase C-terminal" evidence="13">
    <location>
        <begin position="299"/>
        <end position="417"/>
    </location>
</feature>
<evidence type="ECO:0000256" key="4">
    <source>
        <dbReference type="ARBA" id="ARBA00022741"/>
    </source>
</evidence>
<reference evidence="15 16" key="1">
    <citation type="submission" date="2017-02" db="EMBL/GenBank/DDBJ databases">
        <authorList>
            <person name="Peterson S.W."/>
        </authorList>
    </citation>
    <scope>NUCLEOTIDE SEQUENCE [LARGE SCALE GENOMIC DNA]</scope>
    <source>
        <strain evidence="15 16">DSM 25262</strain>
    </source>
</reference>
<dbReference type="EC" id="6.3.2.10" evidence="10 11"/>
<dbReference type="InterPro" id="IPR004101">
    <property type="entry name" value="Mur_ligase_C"/>
</dbReference>
<keyword evidence="5 10" id="KW-0067">ATP-binding</keyword>
<gene>
    <name evidence="10" type="primary">murF</name>
    <name evidence="15" type="ORF">SAMN05660236_3501</name>
</gene>